<dbReference type="SMART" id="SM00490">
    <property type="entry name" value="HELICc"/>
    <property type="match status" value="1"/>
</dbReference>
<name>A0A418Q8Y8_9CORY</name>
<dbReference type="SUPFAM" id="SSF52540">
    <property type="entry name" value="P-loop containing nucleoside triphosphate hydrolases"/>
    <property type="match status" value="1"/>
</dbReference>
<dbReference type="GO" id="GO:0005524">
    <property type="term" value="F:ATP binding"/>
    <property type="evidence" value="ECO:0007669"/>
    <property type="project" value="InterPro"/>
</dbReference>
<dbReference type="PANTHER" id="PTHR47396">
    <property type="entry name" value="TYPE I RESTRICTION ENZYME ECOKI R PROTEIN"/>
    <property type="match status" value="1"/>
</dbReference>
<dbReference type="InterPro" id="IPR014001">
    <property type="entry name" value="Helicase_ATP-bd"/>
</dbReference>
<dbReference type="Pfam" id="PF04851">
    <property type="entry name" value="ResIII"/>
    <property type="match status" value="1"/>
</dbReference>
<dbReference type="InterPro" id="IPR001736">
    <property type="entry name" value="PLipase_D/transphosphatidylase"/>
</dbReference>
<evidence type="ECO:0000259" key="4">
    <source>
        <dbReference type="PROSITE" id="PS51194"/>
    </source>
</evidence>
<feature type="domain" description="Helicase ATP-binding" evidence="3">
    <location>
        <begin position="243"/>
        <end position="396"/>
    </location>
</feature>
<dbReference type="Gene3D" id="3.30.870.10">
    <property type="entry name" value="Endonuclease Chain A"/>
    <property type="match status" value="1"/>
</dbReference>
<dbReference type="InterPro" id="IPR058403">
    <property type="entry name" value="DUF8090"/>
</dbReference>
<dbReference type="PROSITE" id="PS50035">
    <property type="entry name" value="PLD"/>
    <property type="match status" value="1"/>
</dbReference>
<organism evidence="5 6">
    <name type="scientific">Corynebacterium falsenii</name>
    <dbReference type="NCBI Taxonomy" id="108486"/>
    <lineage>
        <taxon>Bacteria</taxon>
        <taxon>Bacillati</taxon>
        <taxon>Actinomycetota</taxon>
        <taxon>Actinomycetes</taxon>
        <taxon>Mycobacteriales</taxon>
        <taxon>Corynebacteriaceae</taxon>
        <taxon>Corynebacterium</taxon>
    </lineage>
</organism>
<dbReference type="Pfam" id="PF26350">
    <property type="entry name" value="DUF8090"/>
    <property type="match status" value="1"/>
</dbReference>
<dbReference type="InterPro" id="IPR021835">
    <property type="entry name" value="DUF3427"/>
</dbReference>
<feature type="region of interest" description="Disordered" evidence="1">
    <location>
        <begin position="206"/>
        <end position="229"/>
    </location>
</feature>
<evidence type="ECO:0000259" key="3">
    <source>
        <dbReference type="PROSITE" id="PS51192"/>
    </source>
</evidence>
<evidence type="ECO:0000259" key="2">
    <source>
        <dbReference type="PROSITE" id="PS50035"/>
    </source>
</evidence>
<accession>A0A418Q8Y8</accession>
<dbReference type="OrthoDB" id="9776021at2"/>
<evidence type="ECO:0000256" key="1">
    <source>
        <dbReference type="SAM" id="MobiDB-lite"/>
    </source>
</evidence>
<dbReference type="PANTHER" id="PTHR47396:SF1">
    <property type="entry name" value="ATP-DEPENDENT HELICASE IRC3-RELATED"/>
    <property type="match status" value="1"/>
</dbReference>
<dbReference type="GO" id="GO:0005829">
    <property type="term" value="C:cytosol"/>
    <property type="evidence" value="ECO:0007669"/>
    <property type="project" value="TreeGrafter"/>
</dbReference>
<dbReference type="CDD" id="cd18032">
    <property type="entry name" value="DEXHc_RE_I_III_res"/>
    <property type="match status" value="1"/>
</dbReference>
<comment type="caution">
    <text evidence="5">The sequence shown here is derived from an EMBL/GenBank/DDBJ whole genome shotgun (WGS) entry which is preliminary data.</text>
</comment>
<dbReference type="GO" id="GO:0006793">
    <property type="term" value="P:phosphorus metabolic process"/>
    <property type="evidence" value="ECO:0007669"/>
    <property type="project" value="UniProtKB-ARBA"/>
</dbReference>
<dbReference type="RefSeq" id="WP_119664272.1">
    <property type="nucleotide sequence ID" value="NZ_QXJK01000002.1"/>
</dbReference>
<dbReference type="InterPro" id="IPR050742">
    <property type="entry name" value="Helicase_Restrict-Modif_Enz"/>
</dbReference>
<dbReference type="GO" id="GO:0003677">
    <property type="term" value="F:DNA binding"/>
    <property type="evidence" value="ECO:0007669"/>
    <property type="project" value="InterPro"/>
</dbReference>
<dbReference type="Pfam" id="PF00271">
    <property type="entry name" value="Helicase_C"/>
    <property type="match status" value="1"/>
</dbReference>
<dbReference type="PROSITE" id="PS51194">
    <property type="entry name" value="HELICASE_CTER"/>
    <property type="match status" value="1"/>
</dbReference>
<evidence type="ECO:0000313" key="5">
    <source>
        <dbReference type="EMBL" id="RIX36091.1"/>
    </source>
</evidence>
<dbReference type="Pfam" id="PF11907">
    <property type="entry name" value="DUF3427"/>
    <property type="match status" value="1"/>
</dbReference>
<feature type="domain" description="Helicase C-terminal" evidence="4">
    <location>
        <begin position="451"/>
        <end position="595"/>
    </location>
</feature>
<gene>
    <name evidence="5" type="ORF">D3M95_01960</name>
</gene>
<dbReference type="InterPro" id="IPR025202">
    <property type="entry name" value="PLD-like_dom"/>
</dbReference>
<dbReference type="AlphaFoldDB" id="A0A418Q8Y8"/>
<dbReference type="SMART" id="SM00487">
    <property type="entry name" value="DEXDc"/>
    <property type="match status" value="1"/>
</dbReference>
<dbReference type="Gene3D" id="3.40.50.300">
    <property type="entry name" value="P-loop containing nucleotide triphosphate hydrolases"/>
    <property type="match status" value="2"/>
</dbReference>
<dbReference type="InterPro" id="IPR006935">
    <property type="entry name" value="Helicase/UvrB_N"/>
</dbReference>
<feature type="domain" description="PLD phosphodiesterase" evidence="2">
    <location>
        <begin position="127"/>
        <end position="157"/>
    </location>
</feature>
<dbReference type="SUPFAM" id="SSF56024">
    <property type="entry name" value="Phospholipase D/nuclease"/>
    <property type="match status" value="1"/>
</dbReference>
<evidence type="ECO:0000313" key="6">
    <source>
        <dbReference type="Proteomes" id="UP000285278"/>
    </source>
</evidence>
<dbReference type="PROSITE" id="PS51192">
    <property type="entry name" value="HELICASE_ATP_BIND_1"/>
    <property type="match status" value="1"/>
</dbReference>
<dbReference type="InterPro" id="IPR001650">
    <property type="entry name" value="Helicase_C-like"/>
</dbReference>
<protein>
    <submittedName>
        <fullName evidence="5">DUF3427 domain-containing protein</fullName>
    </submittedName>
</protein>
<dbReference type="EMBL" id="QXJK01000002">
    <property type="protein sequence ID" value="RIX36091.1"/>
    <property type="molecule type" value="Genomic_DNA"/>
</dbReference>
<proteinExistence type="predicted"/>
<dbReference type="CDD" id="cd09204">
    <property type="entry name" value="PLDc_N_DEXD_b2"/>
    <property type="match status" value="1"/>
</dbReference>
<dbReference type="CDD" id="cd18799">
    <property type="entry name" value="SF2_C_EcoAI-like"/>
    <property type="match status" value="1"/>
</dbReference>
<reference evidence="5 6" key="1">
    <citation type="submission" date="2018-09" db="EMBL/GenBank/DDBJ databases">
        <title>Optimization and identification of Corynebacterium falsenii FN1-14 from fish paste.</title>
        <authorList>
            <person name="Daroonpunt R."/>
            <person name="Tanasupawat S."/>
        </authorList>
    </citation>
    <scope>NUCLEOTIDE SEQUENCE [LARGE SCALE GENOMIC DNA]</scope>
    <source>
        <strain evidence="5 6">FN1-14</strain>
    </source>
</reference>
<dbReference type="Proteomes" id="UP000285278">
    <property type="component" value="Unassembled WGS sequence"/>
</dbReference>
<keyword evidence="6" id="KW-1185">Reference proteome</keyword>
<dbReference type="GO" id="GO:0016787">
    <property type="term" value="F:hydrolase activity"/>
    <property type="evidence" value="ECO:0007669"/>
    <property type="project" value="InterPro"/>
</dbReference>
<sequence>MQSVDNIITKAGLNQSTEDAIKADTNFGFLDREGDVNRGFHPRLIANAGPITMKAAIQHELARCTTFKFSVAFITTSAIAELKNDLVELARGRKGTIYTSTYLDFNEPAAFEELMALENVEVRVLKNKDAFHSKGYIFEQEGATTAIIGSSNLTRGALLENSEWNMQFSALPGGDIVDQLNNAIDHLHRESEPLTQEWIDHYAETRRPRPNPAADDGASEEVVPDGKLVPNKMQNDTLDELKKLELAGESKALIVSATGTGKTILSAFATQQFNPERMLFIAHREQILDKATEEYQRVLEDASSDTCGKFVGSRRELDQNYTFATIQSLTNRNTLESIDPNHFDLIIIDEVHRAGAQSYRKILEHFSAKFTLGMTATPERTDGFNVFSLFDHNVAQNIRLQQALEEKMLVPFTYQAVTDYVDSDGNTVTESSDLARLVSPERVEHLVDCLGIYGLSRDVHGLMFCSSTTEADELSMLLNEKEVYGRKLRTKVLTGTDSMSSRVNIVKELESGQLDYILTVDIFNEGIDIPCVNQIVMMRPTQSPIIFTQQLGRGLRKLKGKTHLRVIDFVGNYQNNYNIALSLFEDKNLDKDGLRQELATARRSRTIFGLSSVNVDEISYQRILKSLNHTKLDSMVNLCRIYRQLEAALGRQPMRLDFATSEKLNPTIIATHPAGLNNFWEFQKHIGKVDSGPTEKQSYYLNLLDNEFLNGKRPQELVLLRELLKHQRVSVADLDIALSKFCSPAPAGTLNSVAINCLTQIFSLDWFTAPEQKKYGHVKLADFHRSAGPDSYFSVNEDFYQEYQNSAEFKRHVDDVIDAGLHTNRHDYNCAIALVVGRKYTRKDACRLLNWRKNEYGGIFGYKLDRDTNTCPIFVTYHKDSQISSTTQYEDAFESRETLRWFTRSGKTLSSKLEREIAAGQHELPIFVKKDDFEGRSFFYVGTGTPRDAVETTMAGSKSVVEMRLDLANPLDDVTLDLIQTPTKVES</sequence>
<dbReference type="STRING" id="1451189.CFAL_00415"/>
<dbReference type="InterPro" id="IPR027417">
    <property type="entry name" value="P-loop_NTPase"/>
</dbReference>
<dbReference type="Pfam" id="PF13091">
    <property type="entry name" value="PLDc_2"/>
    <property type="match status" value="1"/>
</dbReference>